<evidence type="ECO:0000259" key="8">
    <source>
        <dbReference type="Pfam" id="PF00933"/>
    </source>
</evidence>
<name>W4QBX2_9BACI</name>
<protein>
    <recommendedName>
        <fullName evidence="3">beta-glucosidase</fullName>
        <ecNumber evidence="3">3.2.1.21</ecNumber>
    </recommendedName>
</protein>
<dbReference type="PRINTS" id="PR00133">
    <property type="entry name" value="GLHYDRLASE3"/>
</dbReference>
<keyword evidence="6" id="KW-0326">Glycosidase</keyword>
<proteinExistence type="inferred from homology"/>
<dbReference type="InterPro" id="IPR036881">
    <property type="entry name" value="Glyco_hydro_3_C_sf"/>
</dbReference>
<reference evidence="9" key="1">
    <citation type="journal article" date="2014" name="Genome Announc.">
        <title>Draft Genome Sequences of Three Alkaliphilic Bacillus Strains, Bacillus wakoensis JCM 9140T, Bacillus akibai JCM 9157T, and Bacillus hemicellulosilyticus JCM 9152T.</title>
        <authorList>
            <person name="Yuki M."/>
            <person name="Oshima K."/>
            <person name="Suda W."/>
            <person name="Oshida Y."/>
            <person name="Kitamura K."/>
            <person name="Iida T."/>
            <person name="Hattori M."/>
            <person name="Ohkuma M."/>
        </authorList>
    </citation>
    <scope>NUCLEOTIDE SEQUENCE [LARGE SCALE GENOMIC DNA]</scope>
    <source>
        <strain evidence="9">JCM 9152</strain>
    </source>
</reference>
<dbReference type="SUPFAM" id="SSF51445">
    <property type="entry name" value="(Trans)glycosidases"/>
    <property type="match status" value="1"/>
</dbReference>
<dbReference type="InterPro" id="IPR001764">
    <property type="entry name" value="Glyco_hydro_3_N"/>
</dbReference>
<comment type="similarity">
    <text evidence="2">Belongs to the glycosyl hydrolase 3 family.</text>
</comment>
<evidence type="ECO:0000256" key="4">
    <source>
        <dbReference type="ARBA" id="ARBA00022729"/>
    </source>
</evidence>
<keyword evidence="4 7" id="KW-0732">Signal</keyword>
<dbReference type="PROSITE" id="PS51257">
    <property type="entry name" value="PROKAR_LIPOPROTEIN"/>
    <property type="match status" value="1"/>
</dbReference>
<organism evidence="9 10">
    <name type="scientific">Halalkalibacter hemicellulosilyticusJCM 9152</name>
    <dbReference type="NCBI Taxonomy" id="1236971"/>
    <lineage>
        <taxon>Bacteria</taxon>
        <taxon>Bacillati</taxon>
        <taxon>Bacillota</taxon>
        <taxon>Bacilli</taxon>
        <taxon>Bacillales</taxon>
        <taxon>Bacillaceae</taxon>
        <taxon>Halalkalibacter</taxon>
    </lineage>
</organism>
<evidence type="ECO:0000256" key="2">
    <source>
        <dbReference type="ARBA" id="ARBA00005336"/>
    </source>
</evidence>
<evidence type="ECO:0000256" key="6">
    <source>
        <dbReference type="ARBA" id="ARBA00023295"/>
    </source>
</evidence>
<evidence type="ECO:0000313" key="9">
    <source>
        <dbReference type="EMBL" id="GAE29556.1"/>
    </source>
</evidence>
<evidence type="ECO:0000256" key="1">
    <source>
        <dbReference type="ARBA" id="ARBA00000448"/>
    </source>
</evidence>
<evidence type="ECO:0000256" key="7">
    <source>
        <dbReference type="SAM" id="SignalP"/>
    </source>
</evidence>
<evidence type="ECO:0000313" key="10">
    <source>
        <dbReference type="Proteomes" id="UP000018895"/>
    </source>
</evidence>
<dbReference type="SUPFAM" id="SSF52279">
    <property type="entry name" value="Beta-D-glucan exohydrolase, C-terminal domain"/>
    <property type="match status" value="1"/>
</dbReference>
<dbReference type="EC" id="3.2.1.21" evidence="3"/>
<dbReference type="PANTHER" id="PTHR30620">
    <property type="entry name" value="PERIPLASMIC BETA-GLUCOSIDASE-RELATED"/>
    <property type="match status" value="1"/>
</dbReference>
<sequence>MKMMFKNATVLMTVLISSFLLMACTDDDAAGGDPIEPEELGSGEVKWEETETEDGYVIVTNDDGKTLGYSKDSGVELLQVDGYAFKDLNNNGVLDPYEDWRLEADERAANLASLLSLEEIAGLMLYSSHVSSVSEELEEDQIEFLDIGGRAMLNAANSASTTDTVQWNNAMQAYAEATGHGIPVITSTDPREGGVSGIPSNLALAATFDSELVQEMGNLTSIEYRLLGIGTLLGPQIDIATEPRWNRVDGTFGEDPALARDLTSAFVHGVQSTFDEDGNDLGWGSYSLNTMIKHWPGDGAAEGGREGHSFRGNAQVYPGGQFDTHLIPFVDGGFNLDGETGSTTSVMASYSIAFDEDETYGELVGTAFSDYKLNDLLRGQYGFEGVVTTDWGTVDDLEGGFMQGKPYGVSELEKPERILKAIQAGTDQFGGLNDRDVVVEAYELGVEELGEDVIDERFEQSAQRILNGFFTIGLFENPYVDLQEAELTVLSEDNQLKAYEAQLKSIVMLKNSNNAISSNDRDEKPTVYVPMIYVPYEVDYFGVVTEAEWTLPVDIELLEKHYNVVTDTPSETLTGPEDEDGNPTVAVEDIERASAGDLESVDFALPIITSPVNEGNYFAGFGYDQENEEYIPISLQYEEYTADSEHVRQESISGDITVTEQVSGYVVEEIEEKENRSYYGNTAIIRNYEDLNTVKYASETVPEDVPVIVAIKADGPMIMSEIEPYADSILVAFGWSTGSGYGIEDEALLEIAAGKVEPSALLPVQMPANMETVEAQYEDVPRDMESFVDSEGNEYDFTFGLDWSGVIQDERTERYNVPALVTPENSGSE</sequence>
<dbReference type="PANTHER" id="PTHR30620:SF16">
    <property type="entry name" value="LYSOSOMAL BETA GLUCOSIDASE"/>
    <property type="match status" value="1"/>
</dbReference>
<dbReference type="Proteomes" id="UP000018895">
    <property type="component" value="Unassembled WGS sequence"/>
</dbReference>
<dbReference type="GO" id="GO:0009251">
    <property type="term" value="P:glucan catabolic process"/>
    <property type="evidence" value="ECO:0007669"/>
    <property type="project" value="TreeGrafter"/>
</dbReference>
<keyword evidence="5" id="KW-0378">Hydrolase</keyword>
<dbReference type="OrthoDB" id="9805821at2"/>
<dbReference type="Gene3D" id="3.40.50.1700">
    <property type="entry name" value="Glycoside hydrolase family 3 C-terminal domain"/>
    <property type="match status" value="1"/>
</dbReference>
<dbReference type="Gene3D" id="3.20.20.300">
    <property type="entry name" value="Glycoside hydrolase, family 3, N-terminal domain"/>
    <property type="match status" value="1"/>
</dbReference>
<accession>W4QBX2</accession>
<evidence type="ECO:0000256" key="3">
    <source>
        <dbReference type="ARBA" id="ARBA00012744"/>
    </source>
</evidence>
<dbReference type="STRING" id="1236971.JCM9152_920"/>
<dbReference type="Pfam" id="PF00933">
    <property type="entry name" value="Glyco_hydro_3"/>
    <property type="match status" value="1"/>
</dbReference>
<dbReference type="AlphaFoldDB" id="W4QBX2"/>
<dbReference type="GO" id="GO:0008422">
    <property type="term" value="F:beta-glucosidase activity"/>
    <property type="evidence" value="ECO:0007669"/>
    <property type="project" value="UniProtKB-EC"/>
</dbReference>
<dbReference type="InterPro" id="IPR017853">
    <property type="entry name" value="GH"/>
</dbReference>
<evidence type="ECO:0000256" key="5">
    <source>
        <dbReference type="ARBA" id="ARBA00022801"/>
    </source>
</evidence>
<feature type="chain" id="PRO_5038725831" description="beta-glucosidase" evidence="7">
    <location>
        <begin position="24"/>
        <end position="829"/>
    </location>
</feature>
<comment type="caution">
    <text evidence="9">The sequence shown here is derived from an EMBL/GenBank/DDBJ whole genome shotgun (WGS) entry which is preliminary data.</text>
</comment>
<comment type="catalytic activity">
    <reaction evidence="1">
        <text>Hydrolysis of terminal, non-reducing beta-D-glucosyl residues with release of beta-D-glucose.</text>
        <dbReference type="EC" id="3.2.1.21"/>
    </reaction>
</comment>
<keyword evidence="10" id="KW-1185">Reference proteome</keyword>
<dbReference type="RefSeq" id="WP_052015548.1">
    <property type="nucleotide sequence ID" value="NZ_BAUU01000005.1"/>
</dbReference>
<dbReference type="InterPro" id="IPR036962">
    <property type="entry name" value="Glyco_hydro_3_N_sf"/>
</dbReference>
<dbReference type="EMBL" id="BAUU01000005">
    <property type="protein sequence ID" value="GAE29556.1"/>
    <property type="molecule type" value="Genomic_DNA"/>
</dbReference>
<feature type="signal peptide" evidence="7">
    <location>
        <begin position="1"/>
        <end position="23"/>
    </location>
</feature>
<gene>
    <name evidence="9" type="ORF">JCM9152_920</name>
</gene>
<feature type="domain" description="Glycoside hydrolase family 3 N-terminal" evidence="8">
    <location>
        <begin position="143"/>
        <end position="467"/>
    </location>
</feature>
<dbReference type="InterPro" id="IPR051915">
    <property type="entry name" value="Cellulose_Degrad_GH3"/>
</dbReference>